<evidence type="ECO:0000313" key="7">
    <source>
        <dbReference type="Proteomes" id="UP000035760"/>
    </source>
</evidence>
<dbReference type="InterPro" id="IPR023529">
    <property type="entry name" value="ProQ"/>
</dbReference>
<dbReference type="Pfam" id="PF04352">
    <property type="entry name" value="ProQ"/>
    <property type="match status" value="1"/>
</dbReference>
<dbReference type="STRING" id="1400863.BN873_990018"/>
<evidence type="ECO:0000256" key="2">
    <source>
        <dbReference type="ARBA" id="ARBA00022884"/>
    </source>
</evidence>
<name>W6MA34_9GAMM</name>
<protein>
    <recommendedName>
        <fullName evidence="5">ProQ/FinO domain-containing protein</fullName>
    </recommendedName>
</protein>
<keyword evidence="7" id="KW-1185">Reference proteome</keyword>
<evidence type="ECO:0000313" key="6">
    <source>
        <dbReference type="EMBL" id="CDI04547.1"/>
    </source>
</evidence>
<dbReference type="SUPFAM" id="SSF48657">
    <property type="entry name" value="FinO-like"/>
    <property type="match status" value="1"/>
</dbReference>
<accession>W6MA34</accession>
<proteinExistence type="predicted"/>
<dbReference type="EMBL" id="CBTJ020000112">
    <property type="protein sequence ID" value="CDI04547.1"/>
    <property type="molecule type" value="Genomic_DNA"/>
</dbReference>
<feature type="domain" description="ProQ/FinO" evidence="5">
    <location>
        <begin position="5"/>
        <end position="119"/>
    </location>
</feature>
<evidence type="ECO:0000256" key="1">
    <source>
        <dbReference type="ARBA" id="ARBA00022490"/>
    </source>
</evidence>
<dbReference type="GO" id="GO:0005829">
    <property type="term" value="C:cytosol"/>
    <property type="evidence" value="ECO:0007669"/>
    <property type="project" value="TreeGrafter"/>
</dbReference>
<dbReference type="GO" id="GO:0034057">
    <property type="term" value="F:RNA strand-exchange activity"/>
    <property type="evidence" value="ECO:0007669"/>
    <property type="project" value="InterPro"/>
</dbReference>
<dbReference type="SMART" id="SM00945">
    <property type="entry name" value="ProQ"/>
    <property type="match status" value="1"/>
</dbReference>
<keyword evidence="1" id="KW-0963">Cytoplasm</keyword>
<organism evidence="6 7">
    <name type="scientific">Candidatus Competibacter denitrificans Run_A_D11</name>
    <dbReference type="NCBI Taxonomy" id="1400863"/>
    <lineage>
        <taxon>Bacteria</taxon>
        <taxon>Pseudomonadati</taxon>
        <taxon>Pseudomonadota</taxon>
        <taxon>Gammaproteobacteria</taxon>
        <taxon>Candidatus Competibacteraceae</taxon>
        <taxon>Candidatus Competibacter</taxon>
    </lineage>
</organism>
<reference evidence="6" key="2">
    <citation type="submission" date="2014-03" db="EMBL/GenBank/DDBJ databases">
        <title>Candidatus Competibacter-lineage genomes retrieved from metagenomes reveal functional metabolic diversity.</title>
        <authorList>
            <person name="McIlroy S.J."/>
            <person name="Albertsen M."/>
            <person name="Andresen E.K."/>
            <person name="Saunders A.M."/>
            <person name="Kristiansen R."/>
            <person name="Stokholm-Bjerregaard M."/>
            <person name="Nielsen K.L."/>
            <person name="Nielsen P.H."/>
        </authorList>
    </citation>
    <scope>NUCLEOTIDE SEQUENCE</scope>
    <source>
        <strain evidence="6">Run_A_D11</strain>
    </source>
</reference>
<keyword evidence="2" id="KW-0694">RNA-binding</keyword>
<feature type="compositionally biased region" description="Polar residues" evidence="4">
    <location>
        <begin position="108"/>
        <end position="129"/>
    </location>
</feature>
<evidence type="ECO:0000256" key="3">
    <source>
        <dbReference type="ARBA" id="ARBA00023186"/>
    </source>
</evidence>
<evidence type="ECO:0000256" key="4">
    <source>
        <dbReference type="SAM" id="MobiDB-lite"/>
    </source>
</evidence>
<dbReference type="InterPro" id="IPR016103">
    <property type="entry name" value="ProQ/FinO"/>
</dbReference>
<keyword evidence="3" id="KW-0143">Chaperone</keyword>
<feature type="region of interest" description="Disordered" evidence="4">
    <location>
        <begin position="105"/>
        <end position="129"/>
    </location>
</feature>
<dbReference type="GO" id="GO:0033592">
    <property type="term" value="F:RNA strand annealing activity"/>
    <property type="evidence" value="ECO:0007669"/>
    <property type="project" value="InterPro"/>
</dbReference>
<reference evidence="6" key="1">
    <citation type="submission" date="2013-07" db="EMBL/GenBank/DDBJ databases">
        <authorList>
            <person name="McIlroy S."/>
        </authorList>
    </citation>
    <scope>NUCLEOTIDE SEQUENCE [LARGE SCALE GENOMIC DNA]</scope>
    <source>
        <strain evidence="6">Run_A_D11</strain>
    </source>
</reference>
<dbReference type="OrthoDB" id="8421419at2"/>
<sequence>MTDLTPPLEASPVLREPISLTDRFQECFNWNRVRPLKIGIHQDLLAVLGEGFTRAEIKRLLGRYCNHVRYQRSLREGAVRIDLQGQPAGVVTAEEAEVARARLPGRTAPTSQSPHGSASALASSHPSNDTLLPEDHLVPGRLELTVKFSELPKPLPVQSGLKIGIQTGEGIVSAILPSKVWKKLEQAAKDYPHWVAALSGALDQFQTGEITLKHPALQIFEKKSKPPQEPGVSRTDTSPPPSVMPHPPASTPAPADSQSNPPGVQATLSLKGKGQKAS</sequence>
<evidence type="ECO:0000259" key="5">
    <source>
        <dbReference type="SMART" id="SM00945"/>
    </source>
</evidence>
<feature type="compositionally biased region" description="Pro residues" evidence="4">
    <location>
        <begin position="238"/>
        <end position="251"/>
    </location>
</feature>
<dbReference type="Gene3D" id="1.10.1710.10">
    <property type="entry name" value="ProQ/FinO domain"/>
    <property type="match status" value="1"/>
</dbReference>
<dbReference type="GO" id="GO:0010608">
    <property type="term" value="P:post-transcriptional regulation of gene expression"/>
    <property type="evidence" value="ECO:0007669"/>
    <property type="project" value="InterPro"/>
</dbReference>
<dbReference type="Proteomes" id="UP000035760">
    <property type="component" value="Unassembled WGS sequence"/>
</dbReference>
<feature type="compositionally biased region" description="Polar residues" evidence="4">
    <location>
        <begin position="256"/>
        <end position="268"/>
    </location>
</feature>
<feature type="region of interest" description="Disordered" evidence="4">
    <location>
        <begin position="220"/>
        <end position="278"/>
    </location>
</feature>
<comment type="caution">
    <text evidence="6">The sequence shown here is derived from an EMBL/GenBank/DDBJ whole genome shotgun (WGS) entry which is preliminary data.</text>
</comment>
<dbReference type="RefSeq" id="WP_048676848.1">
    <property type="nucleotide sequence ID" value="NZ_CBTJ020000112.1"/>
</dbReference>
<dbReference type="InterPro" id="IPR036442">
    <property type="entry name" value="ProQ/FinO_sf"/>
</dbReference>
<gene>
    <name evidence="6" type="ORF">BN873_990018</name>
</gene>
<dbReference type="AlphaFoldDB" id="W6MA34"/>
<dbReference type="PANTHER" id="PTHR38106">
    <property type="entry name" value="RNA CHAPERONE PROQ"/>
    <property type="match status" value="1"/>
</dbReference>
<dbReference type="PANTHER" id="PTHR38106:SF1">
    <property type="entry name" value="RNA CHAPERONE PROQ"/>
    <property type="match status" value="1"/>
</dbReference>